<keyword evidence="5 8" id="KW-1015">Disulfide bond</keyword>
<keyword evidence="4 9" id="KW-0378">Hydrolase</keyword>
<keyword evidence="11" id="KW-0812">Transmembrane</keyword>
<gene>
    <name evidence="12" type="ORF">RRF57_001378</name>
</gene>
<keyword evidence="11" id="KW-1133">Transmembrane helix</keyword>
<feature type="region of interest" description="Disordered" evidence="10">
    <location>
        <begin position="462"/>
        <end position="492"/>
    </location>
</feature>
<evidence type="ECO:0000256" key="4">
    <source>
        <dbReference type="ARBA" id="ARBA00022801"/>
    </source>
</evidence>
<dbReference type="GO" id="GO:0005509">
    <property type="term" value="F:calcium ion binding"/>
    <property type="evidence" value="ECO:0007669"/>
    <property type="project" value="InterPro"/>
</dbReference>
<feature type="active site" evidence="6">
    <location>
        <position position="865"/>
    </location>
</feature>
<evidence type="ECO:0000256" key="3">
    <source>
        <dbReference type="ARBA" id="ARBA00007658"/>
    </source>
</evidence>
<feature type="binding site" evidence="7">
    <location>
        <position position="951"/>
    </location>
    <ligand>
        <name>Ca(2+)</name>
        <dbReference type="ChEBI" id="CHEBI:29108"/>
    </ligand>
</feature>
<evidence type="ECO:0000256" key="9">
    <source>
        <dbReference type="RuleBase" id="RU361193"/>
    </source>
</evidence>
<feature type="region of interest" description="Disordered" evidence="10">
    <location>
        <begin position="38"/>
        <end position="122"/>
    </location>
</feature>
<sequence length="965" mass="108485">MFRLRRYRYYVFFAAIVVFLLYRVARNSEQWETVSASFPHTVPPFTPKPPPARDSGGNTQAHAEVKGGTAEDRGLPQQVPDKSDKANSPNKVPDLKGQHRVASDHGRDEFELPPKSDPAVKDPAVKEAGVVAYDHNEATKVTTAPIINVPDKSNGQGAKDADNNPIKIPTNTETHWTKVPEHFPVPASELIPLPTDKPRKIPTIQYAFEKESATTRETREARQQQVKAEMERSWAGYWKYARGHDELSPVTKKFRDPFCGWAATLVDSLDTLWIMGMEDEFEEALLEVEKIDFTVSKRAEIPVFETTIRYLGGLIAAYDVSSGDNGGYDILLEKAVELAEILMGVFDTPNRMPVLYYNWKPKYASKPKRAGTSVSVAELGSLAMEFTRLAQLTKKNKYYDAVARITDAFYEWQEQGTSIPGIFPEHIDASGCNITAQNELEAAKKVPDIDINDNFNRDRAQRTGATVNEHDELDFGPEVDPGAHPGNPSMAKPHIMKRSQKSTAQMMNSGKQRNSETSKAELIAGENTLPECVSQGLTPGRGMQQYSMGGSQDSTYEYFPKQWLLLGGLEPKYKELHLKATEAVKKWLLYRPMVPDERDILFSSKVVTRGEPETDANTQYEVTHLTCFIGGMFGMGGKIFEVPADVEIGAKLTEGCVWAYESTATGIMPEGGHLLPCSDLKNCHWNQTLYEKELDPLFESREEQVQEYYDRKAKAKAAMEKKKKDEEFARHHAQIKSETGQPRKPALDDKLSRGSHSDHENAGIQKRAAIPDMGEREDDLAESSYATGSKSAKFIGTQDLEDSDPAPGFERSTAGQVPLQTNEDEDEDPSRPLTHAEYVAQKIENEKLPKGFVDVTSRNYILRPEAIESVWYMYRITGDKKWQEKGWKMFESIVKYTATDVGNSAIHSVLDTHTTKLNEMESFWTAETLKYFYMLYSEPNLISLDNYVLNTEAHPFKRPKTSFGV</sequence>
<protein>
    <recommendedName>
        <fullName evidence="9">alpha-1,2-Mannosidase</fullName>
        <ecNumber evidence="9">3.2.1.-</ecNumber>
    </recommendedName>
</protein>
<proteinExistence type="inferred from homology"/>
<keyword evidence="7" id="KW-0479">Metal-binding</keyword>
<keyword evidence="11" id="KW-0472">Membrane</keyword>
<feature type="disulfide bond" evidence="8">
    <location>
        <begin position="627"/>
        <end position="656"/>
    </location>
</feature>
<dbReference type="GO" id="GO:0016020">
    <property type="term" value="C:membrane"/>
    <property type="evidence" value="ECO:0007669"/>
    <property type="project" value="InterPro"/>
</dbReference>
<dbReference type="InterPro" id="IPR001382">
    <property type="entry name" value="Glyco_hydro_47"/>
</dbReference>
<dbReference type="PANTHER" id="PTHR11742">
    <property type="entry name" value="MANNOSYL-OLIGOSACCHARIDE ALPHA-1,2-MANNOSIDASE-RELATED"/>
    <property type="match status" value="1"/>
</dbReference>
<feature type="active site" description="Proton donor" evidence="6">
    <location>
        <position position="305"/>
    </location>
</feature>
<feature type="transmembrane region" description="Helical" evidence="11">
    <location>
        <begin position="7"/>
        <end position="25"/>
    </location>
</feature>
<evidence type="ECO:0000256" key="6">
    <source>
        <dbReference type="PIRSR" id="PIRSR601382-1"/>
    </source>
</evidence>
<dbReference type="GO" id="GO:0036503">
    <property type="term" value="P:ERAD pathway"/>
    <property type="evidence" value="ECO:0007669"/>
    <property type="project" value="UniProtKB-ARBA"/>
</dbReference>
<evidence type="ECO:0000256" key="2">
    <source>
        <dbReference type="ARBA" id="ARBA00004922"/>
    </source>
</evidence>
<name>A0AAN7UDR2_9PEZI</name>
<dbReference type="InterPro" id="IPR036026">
    <property type="entry name" value="Seven-hairpin_glycosidases"/>
</dbReference>
<evidence type="ECO:0000256" key="8">
    <source>
        <dbReference type="PIRSR" id="PIRSR601382-3"/>
    </source>
</evidence>
<dbReference type="GO" id="GO:0004571">
    <property type="term" value="F:mannosyl-oligosaccharide 1,2-alpha-mannosidase activity"/>
    <property type="evidence" value="ECO:0007669"/>
    <property type="project" value="InterPro"/>
</dbReference>
<feature type="compositionally biased region" description="Polar residues" evidence="10">
    <location>
        <begin position="501"/>
        <end position="512"/>
    </location>
</feature>
<feature type="compositionally biased region" description="Pro residues" evidence="10">
    <location>
        <begin position="41"/>
        <end position="52"/>
    </location>
</feature>
<dbReference type="GO" id="GO:0005783">
    <property type="term" value="C:endoplasmic reticulum"/>
    <property type="evidence" value="ECO:0007669"/>
    <property type="project" value="TreeGrafter"/>
</dbReference>
<dbReference type="EMBL" id="JAWHQM010000002">
    <property type="protein sequence ID" value="KAK5625662.1"/>
    <property type="molecule type" value="Genomic_DNA"/>
</dbReference>
<dbReference type="PANTHER" id="PTHR11742:SF103">
    <property type="entry name" value="ENDOPLASMIC RETICULUM MANNOSIDASE MNL2-RELATED"/>
    <property type="match status" value="1"/>
</dbReference>
<comment type="caution">
    <text evidence="12">The sequence shown here is derived from an EMBL/GenBank/DDBJ whole genome shotgun (WGS) entry which is preliminary data.</text>
</comment>
<reference evidence="12 13" key="1">
    <citation type="submission" date="2023-10" db="EMBL/GenBank/DDBJ databases">
        <title>Draft genome sequence of Xylaria bambusicola isolate GMP-LS, the root and basal stem rot pathogen of sugarcane in Indonesia.</title>
        <authorList>
            <person name="Selvaraj P."/>
            <person name="Muralishankar V."/>
            <person name="Muruganantham S."/>
            <person name="Sp S."/>
            <person name="Haryani S."/>
            <person name="Lau K.J.X."/>
            <person name="Naqvi N.I."/>
        </authorList>
    </citation>
    <scope>NUCLEOTIDE SEQUENCE [LARGE SCALE GENOMIC DNA]</scope>
    <source>
        <strain evidence="12">GMP-LS</strain>
    </source>
</reference>
<evidence type="ECO:0000313" key="13">
    <source>
        <dbReference type="Proteomes" id="UP001305414"/>
    </source>
</evidence>
<feature type="active site" description="Proton donor" evidence="6">
    <location>
        <position position="670"/>
    </location>
</feature>
<dbReference type="InterPro" id="IPR050749">
    <property type="entry name" value="Glycosyl_Hydrolase_47"/>
</dbReference>
<dbReference type="EC" id="3.2.1.-" evidence="9"/>
<dbReference type="Gene3D" id="1.50.10.10">
    <property type="match status" value="3"/>
</dbReference>
<feature type="compositionally biased region" description="Basic and acidic residues" evidence="10">
    <location>
        <begin position="63"/>
        <end position="74"/>
    </location>
</feature>
<comment type="cofactor">
    <cofactor evidence="1 7">
        <name>Ca(2+)</name>
        <dbReference type="ChEBI" id="CHEBI:29108"/>
    </cofactor>
</comment>
<feature type="compositionally biased region" description="Basic and acidic residues" evidence="10">
    <location>
        <begin position="93"/>
        <end position="122"/>
    </location>
</feature>
<comment type="pathway">
    <text evidence="2">Protein modification; protein glycosylation.</text>
</comment>
<evidence type="ECO:0000256" key="1">
    <source>
        <dbReference type="ARBA" id="ARBA00001913"/>
    </source>
</evidence>
<dbReference type="GO" id="GO:0005975">
    <property type="term" value="P:carbohydrate metabolic process"/>
    <property type="evidence" value="ECO:0007669"/>
    <property type="project" value="InterPro"/>
</dbReference>
<accession>A0AAN7UDR2</accession>
<feature type="region of interest" description="Disordered" evidence="10">
    <location>
        <begin position="720"/>
        <end position="831"/>
    </location>
</feature>
<comment type="similarity">
    <text evidence="3 9">Belongs to the glycosyl hydrolase 47 family.</text>
</comment>
<evidence type="ECO:0000256" key="11">
    <source>
        <dbReference type="SAM" id="Phobius"/>
    </source>
</evidence>
<evidence type="ECO:0000256" key="10">
    <source>
        <dbReference type="SAM" id="MobiDB-lite"/>
    </source>
</evidence>
<keyword evidence="9" id="KW-0326">Glycosidase</keyword>
<evidence type="ECO:0000256" key="5">
    <source>
        <dbReference type="ARBA" id="ARBA00023157"/>
    </source>
</evidence>
<evidence type="ECO:0000313" key="12">
    <source>
        <dbReference type="EMBL" id="KAK5625662.1"/>
    </source>
</evidence>
<keyword evidence="13" id="KW-1185">Reference proteome</keyword>
<feature type="compositionally biased region" description="Basic and acidic residues" evidence="10">
    <location>
        <begin position="720"/>
        <end position="730"/>
    </location>
</feature>
<feature type="compositionally biased region" description="Basic and acidic residues" evidence="10">
    <location>
        <begin position="745"/>
        <end position="761"/>
    </location>
</feature>
<keyword evidence="7" id="KW-0106">Calcium</keyword>
<dbReference type="Proteomes" id="UP001305414">
    <property type="component" value="Unassembled WGS sequence"/>
</dbReference>
<dbReference type="SUPFAM" id="SSF48225">
    <property type="entry name" value="Seven-hairpin glycosidases"/>
    <property type="match status" value="1"/>
</dbReference>
<organism evidence="12 13">
    <name type="scientific">Xylaria bambusicola</name>
    <dbReference type="NCBI Taxonomy" id="326684"/>
    <lineage>
        <taxon>Eukaryota</taxon>
        <taxon>Fungi</taxon>
        <taxon>Dikarya</taxon>
        <taxon>Ascomycota</taxon>
        <taxon>Pezizomycotina</taxon>
        <taxon>Sordariomycetes</taxon>
        <taxon>Xylariomycetidae</taxon>
        <taxon>Xylariales</taxon>
        <taxon>Xylariaceae</taxon>
        <taxon>Xylaria</taxon>
    </lineage>
</organism>
<dbReference type="AlphaFoldDB" id="A0AAN7UDR2"/>
<dbReference type="PRINTS" id="PR00747">
    <property type="entry name" value="GLYHDRLASE47"/>
</dbReference>
<dbReference type="Pfam" id="PF01532">
    <property type="entry name" value="Glyco_hydro_47"/>
    <property type="match status" value="1"/>
</dbReference>
<feature type="region of interest" description="Disordered" evidence="10">
    <location>
        <begin position="500"/>
        <end position="519"/>
    </location>
</feature>
<feature type="active site" evidence="6">
    <location>
        <position position="553"/>
    </location>
</feature>
<dbReference type="InterPro" id="IPR012341">
    <property type="entry name" value="6hp_glycosidase-like_sf"/>
</dbReference>
<evidence type="ECO:0000256" key="7">
    <source>
        <dbReference type="PIRSR" id="PIRSR601382-2"/>
    </source>
</evidence>